<dbReference type="AlphaFoldDB" id="W4KC78"/>
<organism evidence="2 3">
    <name type="scientific">Heterobasidion irregulare (strain TC 32-1)</name>
    <dbReference type="NCBI Taxonomy" id="747525"/>
    <lineage>
        <taxon>Eukaryota</taxon>
        <taxon>Fungi</taxon>
        <taxon>Dikarya</taxon>
        <taxon>Basidiomycota</taxon>
        <taxon>Agaricomycotina</taxon>
        <taxon>Agaricomycetes</taxon>
        <taxon>Russulales</taxon>
        <taxon>Bondarzewiaceae</taxon>
        <taxon>Heterobasidion</taxon>
        <taxon>Heterobasidion annosum species complex</taxon>
    </lineage>
</organism>
<gene>
    <name evidence="2" type="ORF">HETIRDRAFT_107102</name>
</gene>
<feature type="compositionally biased region" description="Low complexity" evidence="1">
    <location>
        <begin position="98"/>
        <end position="112"/>
    </location>
</feature>
<proteinExistence type="predicted"/>
<evidence type="ECO:0000256" key="1">
    <source>
        <dbReference type="SAM" id="MobiDB-lite"/>
    </source>
</evidence>
<dbReference type="HOGENOM" id="CLU_2151704_0_0_1"/>
<dbReference type="Proteomes" id="UP000030671">
    <property type="component" value="Unassembled WGS sequence"/>
</dbReference>
<dbReference type="EMBL" id="KI925457">
    <property type="protein sequence ID" value="ETW82945.1"/>
    <property type="molecule type" value="Genomic_DNA"/>
</dbReference>
<reference evidence="2 3" key="1">
    <citation type="journal article" date="2012" name="New Phytol.">
        <title>Insight into trade-off between wood decay and parasitism from the genome of a fungal forest pathogen.</title>
        <authorList>
            <person name="Olson A."/>
            <person name="Aerts A."/>
            <person name="Asiegbu F."/>
            <person name="Belbahri L."/>
            <person name="Bouzid O."/>
            <person name="Broberg A."/>
            <person name="Canback B."/>
            <person name="Coutinho P.M."/>
            <person name="Cullen D."/>
            <person name="Dalman K."/>
            <person name="Deflorio G."/>
            <person name="van Diepen L.T."/>
            <person name="Dunand C."/>
            <person name="Duplessis S."/>
            <person name="Durling M."/>
            <person name="Gonthier P."/>
            <person name="Grimwood J."/>
            <person name="Fossdal C.G."/>
            <person name="Hansson D."/>
            <person name="Henrissat B."/>
            <person name="Hietala A."/>
            <person name="Himmelstrand K."/>
            <person name="Hoffmeister D."/>
            <person name="Hogberg N."/>
            <person name="James T.Y."/>
            <person name="Karlsson M."/>
            <person name="Kohler A."/>
            <person name="Kues U."/>
            <person name="Lee Y.H."/>
            <person name="Lin Y.C."/>
            <person name="Lind M."/>
            <person name="Lindquist E."/>
            <person name="Lombard V."/>
            <person name="Lucas S."/>
            <person name="Lunden K."/>
            <person name="Morin E."/>
            <person name="Murat C."/>
            <person name="Park J."/>
            <person name="Raffaello T."/>
            <person name="Rouze P."/>
            <person name="Salamov A."/>
            <person name="Schmutz J."/>
            <person name="Solheim H."/>
            <person name="Stahlberg J."/>
            <person name="Velez H."/>
            <person name="de Vries R.P."/>
            <person name="Wiebenga A."/>
            <person name="Woodward S."/>
            <person name="Yakovlev I."/>
            <person name="Garbelotto M."/>
            <person name="Martin F."/>
            <person name="Grigoriev I.V."/>
            <person name="Stenlid J."/>
        </authorList>
    </citation>
    <scope>NUCLEOTIDE SEQUENCE [LARGE SCALE GENOMIC DNA]</scope>
    <source>
        <strain evidence="2 3">TC 32-1</strain>
    </source>
</reference>
<feature type="region of interest" description="Disordered" evidence="1">
    <location>
        <begin position="82"/>
        <end position="112"/>
    </location>
</feature>
<dbReference type="GeneID" id="20666214"/>
<feature type="non-terminal residue" evidence="2">
    <location>
        <position position="112"/>
    </location>
</feature>
<name>W4KC78_HETIT</name>
<accession>W4KC78</accession>
<evidence type="ECO:0000313" key="3">
    <source>
        <dbReference type="Proteomes" id="UP000030671"/>
    </source>
</evidence>
<protein>
    <submittedName>
        <fullName evidence="2">Uncharacterized protein</fullName>
    </submittedName>
</protein>
<sequence length="112" mass="12545">MPRRSPPPARPAWLHSPPPRTMLAFNVCRRQHRRLASSARLLPRAPGRLRPVALTRLSSSTSARPLDFTSYFFHNEQWSADAMRPETHHPPSSPPALVPSSSHPYPSLPLTA</sequence>
<evidence type="ECO:0000313" key="2">
    <source>
        <dbReference type="EMBL" id="ETW82945.1"/>
    </source>
</evidence>
<dbReference type="RefSeq" id="XP_009545245.1">
    <property type="nucleotide sequence ID" value="XM_009546950.1"/>
</dbReference>
<dbReference type="InParanoid" id="W4KC78"/>
<keyword evidence="3" id="KW-1185">Reference proteome</keyword>
<dbReference type="KEGG" id="hir:HETIRDRAFT_107102"/>